<dbReference type="Pfam" id="PF13333">
    <property type="entry name" value="rve_2"/>
    <property type="match status" value="1"/>
</dbReference>
<evidence type="ECO:0000313" key="4">
    <source>
        <dbReference type="EMBL" id="NMM04407.1"/>
    </source>
</evidence>
<feature type="non-terminal residue" evidence="3">
    <location>
        <position position="1"/>
    </location>
</feature>
<dbReference type="InterPro" id="IPR001584">
    <property type="entry name" value="Integrase_cat-core"/>
</dbReference>
<keyword evidence="5" id="KW-1185">Reference proteome</keyword>
<sequence length="87" mass="10254">MRAYQALLSERNLPQSMSRKGNCHDNATMESFFGTLKSEFFYLNRFESVEALQAGIKKYIHYYNHDRIKMKLNGLSPVMYRTQPSRP</sequence>
<dbReference type="InterPro" id="IPR012337">
    <property type="entry name" value="RNaseH-like_sf"/>
</dbReference>
<evidence type="ECO:0000313" key="3">
    <source>
        <dbReference type="EMBL" id="NMM03456.1"/>
    </source>
</evidence>
<dbReference type="PANTHER" id="PTHR46889:SF4">
    <property type="entry name" value="TRANSPOSASE INSO FOR INSERTION SEQUENCE ELEMENT IS911B-RELATED"/>
    <property type="match status" value="1"/>
</dbReference>
<reference evidence="3 5" key="1">
    <citation type="submission" date="2020-04" db="EMBL/GenBank/DDBJ databases">
        <title>Paraburkholderia sp. RP-4-7 isolated from soil.</title>
        <authorList>
            <person name="Dahal R.H."/>
        </authorList>
    </citation>
    <scope>NUCLEOTIDE SEQUENCE [LARGE SCALE GENOMIC DNA]</scope>
    <source>
        <strain evidence="3 5">RP-4-7</strain>
    </source>
</reference>
<dbReference type="InterPro" id="IPR050900">
    <property type="entry name" value="Transposase_IS3/IS150/IS904"/>
</dbReference>
<dbReference type="EMBL" id="JABBGJ010000087">
    <property type="protein sequence ID" value="NMM04407.1"/>
    <property type="molecule type" value="Genomic_DNA"/>
</dbReference>
<name>A0A848IR09_9BURK</name>
<gene>
    <name evidence="2" type="ORF">HHL24_30440</name>
    <name evidence="3" type="ORF">HHL24_36960</name>
    <name evidence="4" type="ORF">HHL24_42025</name>
</gene>
<dbReference type="EMBL" id="JABBGJ010000053">
    <property type="protein sequence ID" value="NMM03456.1"/>
    <property type="molecule type" value="Genomic_DNA"/>
</dbReference>
<dbReference type="EMBL" id="JABBGJ010000038">
    <property type="protein sequence ID" value="NMM02231.1"/>
    <property type="molecule type" value="Genomic_DNA"/>
</dbReference>
<dbReference type="PANTHER" id="PTHR46889">
    <property type="entry name" value="TRANSPOSASE INSF FOR INSERTION SEQUENCE IS3B-RELATED"/>
    <property type="match status" value="1"/>
</dbReference>
<evidence type="ECO:0000259" key="1">
    <source>
        <dbReference type="PROSITE" id="PS50994"/>
    </source>
</evidence>
<evidence type="ECO:0000313" key="5">
    <source>
        <dbReference type="Proteomes" id="UP000544134"/>
    </source>
</evidence>
<dbReference type="SUPFAM" id="SSF53098">
    <property type="entry name" value="Ribonuclease H-like"/>
    <property type="match status" value="1"/>
</dbReference>
<proteinExistence type="predicted"/>
<dbReference type="Gene3D" id="3.30.420.10">
    <property type="entry name" value="Ribonuclease H-like superfamily/Ribonuclease H"/>
    <property type="match status" value="1"/>
</dbReference>
<dbReference type="RefSeq" id="WP_169489046.1">
    <property type="nucleotide sequence ID" value="NZ_JABBGJ010000038.1"/>
</dbReference>
<feature type="domain" description="Integrase catalytic" evidence="1">
    <location>
        <begin position="1"/>
        <end position="85"/>
    </location>
</feature>
<dbReference type="InterPro" id="IPR036397">
    <property type="entry name" value="RNaseH_sf"/>
</dbReference>
<dbReference type="PROSITE" id="PS50994">
    <property type="entry name" value="INTEGRASE"/>
    <property type="match status" value="1"/>
</dbReference>
<dbReference type="Proteomes" id="UP000544134">
    <property type="component" value="Unassembled WGS sequence"/>
</dbReference>
<accession>A0A848IR09</accession>
<dbReference type="AlphaFoldDB" id="A0A848IR09"/>
<dbReference type="GO" id="GO:0003676">
    <property type="term" value="F:nucleic acid binding"/>
    <property type="evidence" value="ECO:0007669"/>
    <property type="project" value="InterPro"/>
</dbReference>
<organism evidence="3 5">
    <name type="scientific">Paraburkholderia polaris</name>
    <dbReference type="NCBI Taxonomy" id="2728848"/>
    <lineage>
        <taxon>Bacteria</taxon>
        <taxon>Pseudomonadati</taxon>
        <taxon>Pseudomonadota</taxon>
        <taxon>Betaproteobacteria</taxon>
        <taxon>Burkholderiales</taxon>
        <taxon>Burkholderiaceae</taxon>
        <taxon>Paraburkholderia</taxon>
    </lineage>
</organism>
<comment type="caution">
    <text evidence="3">The sequence shown here is derived from an EMBL/GenBank/DDBJ whole genome shotgun (WGS) entry which is preliminary data.</text>
</comment>
<dbReference type="GO" id="GO:0015074">
    <property type="term" value="P:DNA integration"/>
    <property type="evidence" value="ECO:0007669"/>
    <property type="project" value="InterPro"/>
</dbReference>
<evidence type="ECO:0000313" key="2">
    <source>
        <dbReference type="EMBL" id="NMM02231.1"/>
    </source>
</evidence>
<protein>
    <submittedName>
        <fullName evidence="3">IS3 family transposase</fullName>
    </submittedName>
</protein>